<dbReference type="GO" id="GO:0005737">
    <property type="term" value="C:cytoplasm"/>
    <property type="evidence" value="ECO:0007669"/>
    <property type="project" value="TreeGrafter"/>
</dbReference>
<evidence type="ECO:0000259" key="9">
    <source>
        <dbReference type="PROSITE" id="PS50303"/>
    </source>
</evidence>
<dbReference type="SMART" id="SM00025">
    <property type="entry name" value="Pumilio"/>
    <property type="match status" value="7"/>
</dbReference>
<dbReference type="EMBL" id="JABFUD020000018">
    <property type="protein sequence ID" value="KAI5066225.1"/>
    <property type="molecule type" value="Genomic_DNA"/>
</dbReference>
<feature type="compositionally biased region" description="Low complexity" evidence="7">
    <location>
        <begin position="97"/>
        <end position="112"/>
    </location>
</feature>
<feature type="coiled-coil region" evidence="6">
    <location>
        <begin position="488"/>
        <end position="515"/>
    </location>
</feature>
<keyword evidence="11" id="KW-1185">Reference proteome</keyword>
<keyword evidence="2" id="KW-0810">Translation regulation</keyword>
<dbReference type="Gene3D" id="1.25.10.10">
    <property type="entry name" value="Leucine-rich Repeat Variant"/>
    <property type="match status" value="1"/>
</dbReference>
<feature type="compositionally biased region" description="Polar residues" evidence="7">
    <location>
        <begin position="1"/>
        <end position="21"/>
    </location>
</feature>
<dbReference type="Proteomes" id="UP000886520">
    <property type="component" value="Chromosome 18"/>
</dbReference>
<feature type="domain" description="C3H1-type" evidence="8">
    <location>
        <begin position="545"/>
        <end position="567"/>
    </location>
</feature>
<feature type="repeat" description="Pumilio" evidence="4">
    <location>
        <begin position="879"/>
        <end position="914"/>
    </location>
</feature>
<dbReference type="SUPFAM" id="SSF48371">
    <property type="entry name" value="ARM repeat"/>
    <property type="match status" value="1"/>
</dbReference>
<dbReference type="InterPro" id="IPR000571">
    <property type="entry name" value="Znf_CCCH"/>
</dbReference>
<dbReference type="InterPro" id="IPR011989">
    <property type="entry name" value="ARM-like"/>
</dbReference>
<keyword evidence="6" id="KW-0175">Coiled coil</keyword>
<dbReference type="OrthoDB" id="1403463at2759"/>
<feature type="domain" description="PUM-HD" evidence="9">
    <location>
        <begin position="630"/>
        <end position="978"/>
    </location>
</feature>
<reference evidence="10" key="1">
    <citation type="submission" date="2021-01" db="EMBL/GenBank/DDBJ databases">
        <title>Adiantum capillus-veneris genome.</title>
        <authorList>
            <person name="Fang Y."/>
            <person name="Liao Q."/>
        </authorList>
    </citation>
    <scope>NUCLEOTIDE SEQUENCE</scope>
    <source>
        <strain evidence="10">H3</strain>
        <tissue evidence="10">Leaf</tissue>
    </source>
</reference>
<evidence type="ECO:0000256" key="7">
    <source>
        <dbReference type="SAM" id="MobiDB-lite"/>
    </source>
</evidence>
<dbReference type="PROSITE" id="PS50303">
    <property type="entry name" value="PUM_HD"/>
    <property type="match status" value="1"/>
</dbReference>
<feature type="repeat" description="Pumilio" evidence="4">
    <location>
        <begin position="770"/>
        <end position="806"/>
    </location>
</feature>
<feature type="region of interest" description="Disordered" evidence="7">
    <location>
        <begin position="1"/>
        <end position="27"/>
    </location>
</feature>
<sequence length="982" mass="109065">MEGPNNNAESRTYRGSASMQRSMPLLTEDSISQLERAVRERIWMDVAKFQGQPQYKHSTDYEDSQSQPSASHSQAFMADGLHGKPRTQLCNFIPHGPSSSNSNLPSCNLVPPFSRPSREHETSSNDRGLSQTFEANQFPAYQNDDAHWKASRQSSFQICPPGFGNVAKAVDTSPLPAHGSLMKKSVSLSALDRIVSSGITANTRPSSIDWTEMPFNKLGVSFPGTGVQHSMPRSGSVGSVGAEEFSVERIPSVTTSAGQESAMMSSPSTDIFTCDFSQLERSPSTEEFGRLSFVGTSDIGNVMNESGCQLPTMRTSPSNYMFKDFASLRKSCSDENLRRLSSSVRRSDSTLLPQQPRKLRTILEVCSDDETSLEGQESMMRSPGSSVSSQRFLLNKRFIDENFRGFSVKNMLFSQEPEQLRTIPKLTTDGAVLEPDLMEPQKLHAFDHKHSASCTSSSLAEKPVVYPGTAQELGFNTPQGLPLGSHDITELFARVRQKRLELQELEKTLLSHVAELYQSHPRVSEMYRSMPVHTNTLQPETCGAVCRYDALGKCNKGNTCSFLHLQENATTDSIMSASSTYNPRLSNYSSFFDIRQMGWTDADLRHCHLDAKTMSMDSHHQKPLVEISRTLSPKLEATSSLQSLDCGQGIIKNLDDYQGQYMCIAAKDPHLSRTLQAKLVQGNPKDVEKIFEEIMKGDVVELAMDPYANYLVQKLLEVSSSVQYKSMLQAFLKDDSLVNMSLNVHGTRVVQKVIARLAETPNQRRLMISSLHQDTVKLSKDPSGSHVVQKCLQHLRHEDCLQLMYDTIISSSEEIATDRYGCLVLQHCLEFGSRPQTQQLVDAISASAVALSLHPFGNYVVQHVFRLDLAWASKAVIFKLKGKFAELAVQKCSSNVVEKCLKVADEEDQAGIVKELMEPSVFHMLLDHPFANYVIQSALEVTQGSLHTSLVQAILPRVPELRNSTYGRRILSCSHLANSPSL</sequence>
<evidence type="ECO:0000313" key="10">
    <source>
        <dbReference type="EMBL" id="KAI5066225.1"/>
    </source>
</evidence>
<keyword evidence="5" id="KW-0863">Zinc-finger</keyword>
<feature type="repeat" description="Pumilio" evidence="4">
    <location>
        <begin position="807"/>
        <end position="842"/>
    </location>
</feature>
<protein>
    <submittedName>
        <fullName evidence="10">Uncharacterized protein</fullName>
    </submittedName>
</protein>
<keyword evidence="5" id="KW-0479">Metal-binding</keyword>
<dbReference type="InterPro" id="IPR016024">
    <property type="entry name" value="ARM-type_fold"/>
</dbReference>
<dbReference type="AlphaFoldDB" id="A0A9D4UEB3"/>
<evidence type="ECO:0000313" key="11">
    <source>
        <dbReference type="Proteomes" id="UP000886520"/>
    </source>
</evidence>
<dbReference type="InterPro" id="IPR001313">
    <property type="entry name" value="Pumilio_RNA-bd_rpt"/>
</dbReference>
<organism evidence="10 11">
    <name type="scientific">Adiantum capillus-veneris</name>
    <name type="common">Maidenhair fern</name>
    <dbReference type="NCBI Taxonomy" id="13818"/>
    <lineage>
        <taxon>Eukaryota</taxon>
        <taxon>Viridiplantae</taxon>
        <taxon>Streptophyta</taxon>
        <taxon>Embryophyta</taxon>
        <taxon>Tracheophyta</taxon>
        <taxon>Polypodiopsida</taxon>
        <taxon>Polypodiidae</taxon>
        <taxon>Polypodiales</taxon>
        <taxon>Pteridineae</taxon>
        <taxon>Pteridaceae</taxon>
        <taxon>Vittarioideae</taxon>
        <taxon>Adiantum</taxon>
    </lineage>
</organism>
<evidence type="ECO:0000256" key="1">
    <source>
        <dbReference type="ARBA" id="ARBA00022737"/>
    </source>
</evidence>
<comment type="function">
    <text evidence="3">Sequence-specific RNA-binding protein that regulates translation and mRNA stability by binding the 3'-UTR of target mRNAs.</text>
</comment>
<feature type="region of interest" description="Disordered" evidence="7">
    <location>
        <begin position="88"/>
        <end position="129"/>
    </location>
</feature>
<dbReference type="CDD" id="cd07920">
    <property type="entry name" value="Pumilio"/>
    <property type="match status" value="1"/>
</dbReference>
<feature type="region of interest" description="Disordered" evidence="7">
    <location>
        <begin position="52"/>
        <end position="74"/>
    </location>
</feature>
<comment type="caution">
    <text evidence="10">The sequence shown here is derived from an EMBL/GenBank/DDBJ whole genome shotgun (WGS) entry which is preliminary data.</text>
</comment>
<evidence type="ECO:0000256" key="2">
    <source>
        <dbReference type="ARBA" id="ARBA00022845"/>
    </source>
</evidence>
<feature type="zinc finger region" description="C3H1-type" evidence="5">
    <location>
        <begin position="545"/>
        <end position="567"/>
    </location>
</feature>
<dbReference type="PANTHER" id="PTHR12537:SF13">
    <property type="entry name" value="PUMILIO HOMOLOGY DOMAIN FAMILY MEMBER 4"/>
    <property type="match status" value="1"/>
</dbReference>
<evidence type="ECO:0000259" key="8">
    <source>
        <dbReference type="PROSITE" id="PS50103"/>
    </source>
</evidence>
<dbReference type="FunFam" id="1.25.10.10:FF:000237">
    <property type="entry name" value="Pumilio homolog 9"/>
    <property type="match status" value="1"/>
</dbReference>
<dbReference type="PROSITE" id="PS50302">
    <property type="entry name" value="PUM"/>
    <property type="match status" value="5"/>
</dbReference>
<feature type="repeat" description="Pumilio" evidence="4">
    <location>
        <begin position="693"/>
        <end position="729"/>
    </location>
</feature>
<dbReference type="InterPro" id="IPR033712">
    <property type="entry name" value="Pumilio_RNA-bd"/>
</dbReference>
<dbReference type="GO" id="GO:0008270">
    <property type="term" value="F:zinc ion binding"/>
    <property type="evidence" value="ECO:0007669"/>
    <property type="project" value="UniProtKB-KW"/>
</dbReference>
<proteinExistence type="predicted"/>
<dbReference type="InterPro" id="IPR033133">
    <property type="entry name" value="PUM-HD"/>
</dbReference>
<evidence type="ECO:0000256" key="4">
    <source>
        <dbReference type="PROSITE-ProRule" id="PRU00317"/>
    </source>
</evidence>
<dbReference type="PROSITE" id="PS50103">
    <property type="entry name" value="ZF_C3H1"/>
    <property type="match status" value="1"/>
</dbReference>
<dbReference type="GO" id="GO:0003729">
    <property type="term" value="F:mRNA binding"/>
    <property type="evidence" value="ECO:0007669"/>
    <property type="project" value="TreeGrafter"/>
</dbReference>
<evidence type="ECO:0000256" key="3">
    <source>
        <dbReference type="ARBA" id="ARBA00058490"/>
    </source>
</evidence>
<dbReference type="GO" id="GO:0006417">
    <property type="term" value="P:regulation of translation"/>
    <property type="evidence" value="ECO:0007669"/>
    <property type="project" value="UniProtKB-KW"/>
</dbReference>
<feature type="repeat" description="Pumilio" evidence="4">
    <location>
        <begin position="730"/>
        <end position="769"/>
    </location>
</feature>
<name>A0A9D4UEB3_ADICA</name>
<keyword evidence="1" id="KW-0677">Repeat</keyword>
<dbReference type="PANTHER" id="PTHR12537">
    <property type="entry name" value="RNA BINDING PROTEIN PUMILIO-RELATED"/>
    <property type="match status" value="1"/>
</dbReference>
<evidence type="ECO:0000256" key="5">
    <source>
        <dbReference type="PROSITE-ProRule" id="PRU00723"/>
    </source>
</evidence>
<dbReference type="Pfam" id="PF00806">
    <property type="entry name" value="PUF"/>
    <property type="match status" value="8"/>
</dbReference>
<accession>A0A9D4UEB3</accession>
<keyword evidence="5" id="KW-0862">Zinc</keyword>
<evidence type="ECO:0000256" key="6">
    <source>
        <dbReference type="SAM" id="Coils"/>
    </source>
</evidence>
<gene>
    <name evidence="10" type="ORF">GOP47_0018849</name>
</gene>
<feature type="compositionally biased region" description="Low complexity" evidence="7">
    <location>
        <begin position="64"/>
        <end position="74"/>
    </location>
</feature>